<keyword evidence="3" id="KW-1185">Reference proteome</keyword>
<comment type="caution">
    <text evidence="2">The sequence shown here is derived from an EMBL/GenBank/DDBJ whole genome shotgun (WGS) entry which is preliminary data.</text>
</comment>
<feature type="domain" description="AB hydrolase-1" evidence="1">
    <location>
        <begin position="29"/>
        <end position="257"/>
    </location>
</feature>
<reference evidence="3" key="1">
    <citation type="journal article" date="2019" name="Int. J. Syst. Evol. Microbiol.">
        <title>The Global Catalogue of Microorganisms (GCM) 10K type strain sequencing project: providing services to taxonomists for standard genome sequencing and annotation.</title>
        <authorList>
            <consortium name="The Broad Institute Genomics Platform"/>
            <consortium name="The Broad Institute Genome Sequencing Center for Infectious Disease"/>
            <person name="Wu L."/>
            <person name="Ma J."/>
        </authorList>
    </citation>
    <scope>NUCLEOTIDE SEQUENCE [LARGE SCALE GENOMIC DNA]</scope>
    <source>
        <strain evidence="3">JCM 3296</strain>
    </source>
</reference>
<dbReference type="PANTHER" id="PTHR43798">
    <property type="entry name" value="MONOACYLGLYCEROL LIPASE"/>
    <property type="match status" value="1"/>
</dbReference>
<gene>
    <name evidence="2" type="ORF">GCM10010178_03470</name>
</gene>
<dbReference type="Gene3D" id="3.40.50.1820">
    <property type="entry name" value="alpha/beta hydrolase"/>
    <property type="match status" value="1"/>
</dbReference>
<dbReference type="Proteomes" id="UP000649573">
    <property type="component" value="Unassembled WGS sequence"/>
</dbReference>
<evidence type="ECO:0000313" key="2">
    <source>
        <dbReference type="EMBL" id="GGU15276.1"/>
    </source>
</evidence>
<dbReference type="InterPro" id="IPR000073">
    <property type="entry name" value="AB_hydrolase_1"/>
</dbReference>
<sequence>MEFTDATSQFVELDGMRVHVRRTGTGPTLVLLHGSGWSLHIFDAVTDLLADRFHVVRVDLPGFGLTGPRPDRDYSIGAYVSFLDRLLDTPERFVLAGHSFGGQIAWTYALAHPDRLSGLVLMNATGYPDKDVPLALRLARIPPLRPVLRRLGSRAATARNLAGLVGPGSTVVDDALVDRVHALMSRPGARDAFIDFANTDHPDRSAEIATIRTPTLVLSSERVSEQHFGRDIPDSHEVALPGVGHLMPLEAPAEVSRAITAFTAGLYWEEA</sequence>
<dbReference type="Pfam" id="PF12697">
    <property type="entry name" value="Abhydrolase_6"/>
    <property type="match status" value="1"/>
</dbReference>
<protein>
    <submittedName>
        <fullName evidence="2">Hydrolase</fullName>
    </submittedName>
</protein>
<dbReference type="GO" id="GO:0016787">
    <property type="term" value="F:hydrolase activity"/>
    <property type="evidence" value="ECO:0007669"/>
    <property type="project" value="UniProtKB-KW"/>
</dbReference>
<evidence type="ECO:0000259" key="1">
    <source>
        <dbReference type="Pfam" id="PF12697"/>
    </source>
</evidence>
<evidence type="ECO:0000313" key="3">
    <source>
        <dbReference type="Proteomes" id="UP000649573"/>
    </source>
</evidence>
<dbReference type="InterPro" id="IPR029058">
    <property type="entry name" value="AB_hydrolase_fold"/>
</dbReference>
<dbReference type="InterPro" id="IPR050266">
    <property type="entry name" value="AB_hydrolase_sf"/>
</dbReference>
<dbReference type="SUPFAM" id="SSF53474">
    <property type="entry name" value="alpha/beta-Hydrolases"/>
    <property type="match status" value="1"/>
</dbReference>
<dbReference type="PRINTS" id="PR00111">
    <property type="entry name" value="ABHYDROLASE"/>
</dbReference>
<dbReference type="EMBL" id="BMRE01000001">
    <property type="protein sequence ID" value="GGU15276.1"/>
    <property type="molecule type" value="Genomic_DNA"/>
</dbReference>
<accession>A0ABQ2UA46</accession>
<proteinExistence type="predicted"/>
<name>A0ABQ2UA46_9PSEU</name>
<dbReference type="RefSeq" id="WP_189251702.1">
    <property type="nucleotide sequence ID" value="NZ_BMRE01000001.1"/>
</dbReference>
<organism evidence="2 3">
    <name type="scientific">Lentzea flava</name>
    <dbReference type="NCBI Taxonomy" id="103732"/>
    <lineage>
        <taxon>Bacteria</taxon>
        <taxon>Bacillati</taxon>
        <taxon>Actinomycetota</taxon>
        <taxon>Actinomycetes</taxon>
        <taxon>Pseudonocardiales</taxon>
        <taxon>Pseudonocardiaceae</taxon>
        <taxon>Lentzea</taxon>
    </lineage>
</organism>
<keyword evidence="2" id="KW-0378">Hydrolase</keyword>